<dbReference type="GO" id="GO:0005829">
    <property type="term" value="C:cytosol"/>
    <property type="evidence" value="ECO:0007669"/>
    <property type="project" value="TreeGrafter"/>
</dbReference>
<feature type="compositionally biased region" description="Polar residues" evidence="8">
    <location>
        <begin position="1068"/>
        <end position="1086"/>
    </location>
</feature>
<feature type="compositionally biased region" description="Basic and acidic residues" evidence="8">
    <location>
        <begin position="702"/>
        <end position="721"/>
    </location>
</feature>
<dbReference type="InterPro" id="IPR001394">
    <property type="entry name" value="Peptidase_C19_UCH"/>
</dbReference>
<proteinExistence type="inferred from homology"/>
<feature type="compositionally biased region" description="Acidic residues" evidence="8">
    <location>
        <begin position="589"/>
        <end position="603"/>
    </location>
</feature>
<keyword evidence="12" id="KW-1185">Reference proteome</keyword>
<evidence type="ECO:0000256" key="2">
    <source>
        <dbReference type="ARBA" id="ARBA00009085"/>
    </source>
</evidence>
<dbReference type="EC" id="3.4.19.12" evidence="3"/>
<dbReference type="InterPro" id="IPR038765">
    <property type="entry name" value="Papain-like_cys_pep_sf"/>
</dbReference>
<dbReference type="InterPro" id="IPR057775">
    <property type="entry name" value="USP48_dom"/>
</dbReference>
<dbReference type="GO" id="GO:0004843">
    <property type="term" value="F:cysteine-type deubiquitinase activity"/>
    <property type="evidence" value="ECO:0007669"/>
    <property type="project" value="UniProtKB-EC"/>
</dbReference>
<evidence type="ECO:0000256" key="8">
    <source>
        <dbReference type="SAM" id="MobiDB-lite"/>
    </source>
</evidence>
<evidence type="ECO:0000259" key="9">
    <source>
        <dbReference type="Pfam" id="PF00443"/>
    </source>
</evidence>
<feature type="compositionally biased region" description="Low complexity" evidence="8">
    <location>
        <begin position="568"/>
        <end position="581"/>
    </location>
</feature>
<dbReference type="SUPFAM" id="SSF54001">
    <property type="entry name" value="Cysteine proteinases"/>
    <property type="match status" value="1"/>
</dbReference>
<name>A0A158PPE8_ANISI</name>
<evidence type="ECO:0000256" key="5">
    <source>
        <dbReference type="ARBA" id="ARBA00022786"/>
    </source>
</evidence>
<feature type="region of interest" description="Disordered" evidence="8">
    <location>
        <begin position="765"/>
        <end position="803"/>
    </location>
</feature>
<dbReference type="Gene3D" id="3.90.70.10">
    <property type="entry name" value="Cysteine proteinases"/>
    <property type="match status" value="2"/>
</dbReference>
<dbReference type="GO" id="GO:0005634">
    <property type="term" value="C:nucleus"/>
    <property type="evidence" value="ECO:0007669"/>
    <property type="project" value="UniProtKB-SubCell"/>
</dbReference>
<evidence type="ECO:0000256" key="1">
    <source>
        <dbReference type="ARBA" id="ARBA00000707"/>
    </source>
</evidence>
<dbReference type="AlphaFoldDB" id="A0A158PPE8"/>
<feature type="region of interest" description="Disordered" evidence="8">
    <location>
        <begin position="1057"/>
        <end position="1086"/>
    </location>
</feature>
<comment type="catalytic activity">
    <reaction evidence="1">
        <text>Thiol-dependent hydrolysis of ester, thioester, amide, peptide and isopeptide bonds formed by the C-terminal Gly of ubiquitin (a 76-residue protein attached to proteins as an intracellular targeting signal).</text>
        <dbReference type="EC" id="3.4.19.12"/>
    </reaction>
</comment>
<reference evidence="13" key="1">
    <citation type="submission" date="2016-04" db="UniProtKB">
        <authorList>
            <consortium name="WormBaseParasite"/>
        </authorList>
    </citation>
    <scope>IDENTIFICATION</scope>
</reference>
<feature type="compositionally biased region" description="Basic and acidic residues" evidence="8">
    <location>
        <begin position="672"/>
        <end position="684"/>
    </location>
</feature>
<dbReference type="EMBL" id="UYRR01031510">
    <property type="protein sequence ID" value="VDK50656.1"/>
    <property type="molecule type" value="Genomic_DNA"/>
</dbReference>
<dbReference type="GO" id="GO:0006508">
    <property type="term" value="P:proteolysis"/>
    <property type="evidence" value="ECO:0007669"/>
    <property type="project" value="UniProtKB-KW"/>
</dbReference>
<feature type="compositionally biased region" description="Polar residues" evidence="8">
    <location>
        <begin position="775"/>
        <end position="790"/>
    </location>
</feature>
<feature type="region of interest" description="Disordered" evidence="8">
    <location>
        <begin position="542"/>
        <end position="743"/>
    </location>
</feature>
<dbReference type="WBParaSite" id="ASIM_0001439001-mRNA-1">
    <property type="protein sequence ID" value="ASIM_0001439001-mRNA-1"/>
    <property type="gene ID" value="ASIM_0001439001"/>
</dbReference>
<reference evidence="11 12" key="2">
    <citation type="submission" date="2018-11" db="EMBL/GenBank/DDBJ databases">
        <authorList>
            <consortium name="Pathogen Informatics"/>
        </authorList>
    </citation>
    <scope>NUCLEOTIDE SEQUENCE [LARGE SCALE GENOMIC DNA]</scope>
</reference>
<dbReference type="PANTHER" id="PTHR24006:SF722">
    <property type="entry name" value="UBIQUITIN CARBOXYL-TERMINAL HYDROLASE 48"/>
    <property type="match status" value="1"/>
</dbReference>
<dbReference type="PROSITE" id="PS00972">
    <property type="entry name" value="USP_1"/>
    <property type="match status" value="1"/>
</dbReference>
<gene>
    <name evidence="11" type="ORF">ASIM_LOCUS13817</name>
</gene>
<dbReference type="Pfam" id="PF00443">
    <property type="entry name" value="UCH"/>
    <property type="match status" value="1"/>
</dbReference>
<feature type="compositionally biased region" description="Polar residues" evidence="8">
    <location>
        <begin position="722"/>
        <end position="736"/>
    </location>
</feature>
<dbReference type="GO" id="GO:0016579">
    <property type="term" value="P:protein deubiquitination"/>
    <property type="evidence" value="ECO:0007669"/>
    <property type="project" value="InterPro"/>
</dbReference>
<evidence type="ECO:0000256" key="4">
    <source>
        <dbReference type="ARBA" id="ARBA00022670"/>
    </source>
</evidence>
<keyword evidence="5" id="KW-0833">Ubl conjugation pathway</keyword>
<evidence type="ECO:0000313" key="13">
    <source>
        <dbReference type="WBParaSite" id="ASIM_0001439001-mRNA-1"/>
    </source>
</evidence>
<dbReference type="Proteomes" id="UP000267096">
    <property type="component" value="Unassembled WGS sequence"/>
</dbReference>
<feature type="compositionally biased region" description="Polar residues" evidence="8">
    <location>
        <begin position="660"/>
        <end position="670"/>
    </location>
</feature>
<dbReference type="PANTHER" id="PTHR24006">
    <property type="entry name" value="UBIQUITIN CARBOXYL-TERMINAL HYDROLASE"/>
    <property type="match status" value="1"/>
</dbReference>
<dbReference type="InterPro" id="IPR018200">
    <property type="entry name" value="USP_CS"/>
</dbReference>
<sequence>MKRTISAGPRRRGTPWSRRRPVEEYDIPDKLDHKALWKLYMLHKSQCFLHCVPNPRTKNCRDNPYCLERLGSEKWDKLVQKMVKEGKSSEKSSSRREVSTKPCGLVNLGNSCYLNSFLQKSSFVIVPNASFQIFFSDPVFRKFIYEWRPVENFIKPECEKINVEENGHKKKVQSALQYPRILEICGVGYDICAVMIHEGPNADCGHYYDLIKHPVTKQWFTYNDAYVIPSQAPGVSTEKERISKVTPDMKGCYALVYRQQSEADVTIPDVPEHIEQMIALKIKDGASMASHPQDVLFLPTKLLSEVQAREFEAVAEKKDDSEMLKKVEEQEDDEDDDMKFIEIEEKPVDVANMYKMKSIGSSSYALCNHGRLPVDSTRNGIVKAVNRNAANQLIKRYNIQVKCSSSSSYSNNSEQLIKNGNDVCMECMQDVKREIEFVSTFESKEKLARQLLREKSKRYYHADDCYWVSVRSLQQYRRLVIRARKEREYPIMEPTEITFSGSTSQPNDGMHVKCDIEMINADADSSAVTNAERSTVAAEVIACKPSTSQSEQKAADSDGEMTKKLNEFSFPDDSFTDSNSNDNKHNGDKEDDENLECQMECDDADNKPSSSSNDNDKLKISNVSSSMNTKLLEDDTTHRTVAVKKRRVDSGEANGALEESSASVNVNGTVQKDGRNENVKESEQKNINGDMDDVGCCSNSRPNDRKIKIDNDSENDNDKVVSSDQTSPSARPNSAGSDKATDTDTMISSVNECCVQLDVEVDNGMTMIDGDEGSESISPNYRPKSASSRSGQDKDSNNNRADGCCSVDDEATFESFDDGDDRKPVMFNGELKCIHGKFDYATSVNTERRIVVDAIEWHTLVDGIFDKNQLFTLSTDQLPCAQCECIFNCKQTERDGMQRRVQKMRTLIGDLLKNISKRRGIGTVAGGVVVPDGSEQKRNVYSRVICGTFLKNILMRFKAGNARDPNPPAICQECILCDEHHLPCVPLAADNMAVPVTLDEWNKITTTLGQNEENLFVIALKNDEYEQFCQSCFEKRREEEDLQRFVFKSGEIFVKLKNDENEEPPSAKVSNSSSVNGGEYETTMNNGTSSEVISEATHQQQQQQLSPLLYNAPSTRRALAKSCMRFRMASTDTIMQLKLKIYEKIGQMPNDQLIYKNERLLCDT</sequence>
<keyword evidence="6" id="KW-0378">Hydrolase</keyword>
<keyword evidence="7" id="KW-0788">Thiol protease</keyword>
<comment type="similarity">
    <text evidence="2">Belongs to the peptidase C19 family.</text>
</comment>
<evidence type="ECO:0000259" key="10">
    <source>
        <dbReference type="Pfam" id="PF24543"/>
    </source>
</evidence>
<feature type="compositionally biased region" description="Basic and acidic residues" evidence="8">
    <location>
        <begin position="553"/>
        <end position="566"/>
    </location>
</feature>
<keyword evidence="4" id="KW-0645">Protease</keyword>
<evidence type="ECO:0000256" key="7">
    <source>
        <dbReference type="ARBA" id="ARBA00022807"/>
    </source>
</evidence>
<feature type="domain" description="Peptidase C19 ubiquitin carboxyl-terminal hydrolase" evidence="9">
    <location>
        <begin position="171"/>
        <end position="233"/>
    </location>
</feature>
<dbReference type="OrthoDB" id="289038at2759"/>
<evidence type="ECO:0000313" key="11">
    <source>
        <dbReference type="EMBL" id="VDK50656.1"/>
    </source>
</evidence>
<evidence type="ECO:0000256" key="3">
    <source>
        <dbReference type="ARBA" id="ARBA00012759"/>
    </source>
</evidence>
<protein>
    <recommendedName>
        <fullName evidence="3">ubiquitinyl hydrolase 1</fullName>
        <ecNumber evidence="3">3.4.19.12</ecNumber>
    </recommendedName>
</protein>
<feature type="domain" description="USP48" evidence="10">
    <location>
        <begin position="897"/>
        <end position="1014"/>
    </location>
</feature>
<evidence type="ECO:0000256" key="6">
    <source>
        <dbReference type="ARBA" id="ARBA00022801"/>
    </source>
</evidence>
<accession>A0A158PPE8</accession>
<dbReference type="InterPro" id="IPR050164">
    <property type="entry name" value="Peptidase_C19"/>
</dbReference>
<dbReference type="Pfam" id="PF24543">
    <property type="entry name" value="Usp-48"/>
    <property type="match status" value="1"/>
</dbReference>
<organism evidence="13">
    <name type="scientific">Anisakis simplex</name>
    <name type="common">Herring worm</name>
    <dbReference type="NCBI Taxonomy" id="6269"/>
    <lineage>
        <taxon>Eukaryota</taxon>
        <taxon>Metazoa</taxon>
        <taxon>Ecdysozoa</taxon>
        <taxon>Nematoda</taxon>
        <taxon>Chromadorea</taxon>
        <taxon>Rhabditida</taxon>
        <taxon>Spirurina</taxon>
        <taxon>Ascaridomorpha</taxon>
        <taxon>Ascaridoidea</taxon>
        <taxon>Anisakidae</taxon>
        <taxon>Anisakis</taxon>
        <taxon>Anisakis simplex complex</taxon>
    </lineage>
</organism>
<evidence type="ECO:0000313" key="12">
    <source>
        <dbReference type="Proteomes" id="UP000267096"/>
    </source>
</evidence>
<dbReference type="CDD" id="cd02257">
    <property type="entry name" value="Peptidase_C19"/>
    <property type="match status" value="1"/>
</dbReference>